<dbReference type="Proteomes" id="UP000800036">
    <property type="component" value="Unassembled WGS sequence"/>
</dbReference>
<dbReference type="AlphaFoldDB" id="A0A6A5V138"/>
<keyword evidence="2" id="KW-1185">Reference proteome</keyword>
<dbReference type="OrthoDB" id="4851849at2759"/>
<feature type="non-terminal residue" evidence="1">
    <location>
        <position position="1"/>
    </location>
</feature>
<evidence type="ECO:0000313" key="2">
    <source>
        <dbReference type="Proteomes" id="UP000800036"/>
    </source>
</evidence>
<evidence type="ECO:0000313" key="1">
    <source>
        <dbReference type="EMBL" id="KAF1970795.1"/>
    </source>
</evidence>
<accession>A0A6A5V138</accession>
<reference evidence="1" key="1">
    <citation type="journal article" date="2020" name="Stud. Mycol.">
        <title>101 Dothideomycetes genomes: a test case for predicting lifestyles and emergence of pathogens.</title>
        <authorList>
            <person name="Haridas S."/>
            <person name="Albert R."/>
            <person name="Binder M."/>
            <person name="Bloem J."/>
            <person name="Labutti K."/>
            <person name="Salamov A."/>
            <person name="Andreopoulos B."/>
            <person name="Baker S."/>
            <person name="Barry K."/>
            <person name="Bills G."/>
            <person name="Bluhm B."/>
            <person name="Cannon C."/>
            <person name="Castanera R."/>
            <person name="Culley D."/>
            <person name="Daum C."/>
            <person name="Ezra D."/>
            <person name="Gonzalez J."/>
            <person name="Henrissat B."/>
            <person name="Kuo A."/>
            <person name="Liang C."/>
            <person name="Lipzen A."/>
            <person name="Lutzoni F."/>
            <person name="Magnuson J."/>
            <person name="Mondo S."/>
            <person name="Nolan M."/>
            <person name="Ohm R."/>
            <person name="Pangilinan J."/>
            <person name="Park H.-J."/>
            <person name="Ramirez L."/>
            <person name="Alfaro M."/>
            <person name="Sun H."/>
            <person name="Tritt A."/>
            <person name="Yoshinaga Y."/>
            <person name="Zwiers L.-H."/>
            <person name="Turgeon B."/>
            <person name="Goodwin S."/>
            <person name="Spatafora J."/>
            <person name="Crous P."/>
            <person name="Grigoriev I."/>
        </authorList>
    </citation>
    <scope>NUCLEOTIDE SEQUENCE</scope>
    <source>
        <strain evidence="1">CBS 107.79</strain>
    </source>
</reference>
<dbReference type="EMBL" id="ML976698">
    <property type="protein sequence ID" value="KAF1970795.1"/>
    <property type="molecule type" value="Genomic_DNA"/>
</dbReference>
<protein>
    <submittedName>
        <fullName evidence="1">Uncharacterized protein</fullName>
    </submittedName>
</protein>
<gene>
    <name evidence="1" type="ORF">BU23DRAFT_379506</name>
</gene>
<proteinExistence type="predicted"/>
<name>A0A6A5V138_9PLEO</name>
<feature type="non-terminal residue" evidence="1">
    <location>
        <position position="101"/>
    </location>
</feature>
<organism evidence="1 2">
    <name type="scientific">Bimuria novae-zelandiae CBS 107.79</name>
    <dbReference type="NCBI Taxonomy" id="1447943"/>
    <lineage>
        <taxon>Eukaryota</taxon>
        <taxon>Fungi</taxon>
        <taxon>Dikarya</taxon>
        <taxon>Ascomycota</taxon>
        <taxon>Pezizomycotina</taxon>
        <taxon>Dothideomycetes</taxon>
        <taxon>Pleosporomycetidae</taxon>
        <taxon>Pleosporales</taxon>
        <taxon>Massarineae</taxon>
        <taxon>Didymosphaeriaceae</taxon>
        <taxon>Bimuria</taxon>
    </lineage>
</organism>
<sequence length="101" mass="11094">ALTENIALLALCATTFEPVKEETLQLKSPEIDGYMLSLHHEQRTTEAFAVLLANTDDPSAVGAICVEEQHDPIGLLVRTAVNSGSQKERMTNFERIARALE</sequence>